<feature type="region of interest" description="Disordered" evidence="1">
    <location>
        <begin position="1"/>
        <end position="48"/>
    </location>
</feature>
<evidence type="ECO:0000313" key="3">
    <source>
        <dbReference type="Proteomes" id="UP000602510"/>
    </source>
</evidence>
<name>A0A833SVB1_PHYIN</name>
<proteinExistence type="predicted"/>
<keyword evidence="3" id="KW-1185">Reference proteome</keyword>
<evidence type="ECO:0000313" key="2">
    <source>
        <dbReference type="EMBL" id="KAF4039368.1"/>
    </source>
</evidence>
<dbReference type="EMBL" id="WSZM01000176">
    <property type="protein sequence ID" value="KAF4039368.1"/>
    <property type="molecule type" value="Genomic_DNA"/>
</dbReference>
<gene>
    <name evidence="2" type="ORF">GN244_ATG08502</name>
</gene>
<reference evidence="2" key="1">
    <citation type="submission" date="2020-04" db="EMBL/GenBank/DDBJ databases">
        <title>Hybrid Assembly of Korean Phytophthora infestans isolates.</title>
        <authorList>
            <person name="Prokchorchik M."/>
            <person name="Lee Y."/>
            <person name="Seo J."/>
            <person name="Cho J.-H."/>
            <person name="Park Y.-E."/>
            <person name="Jang D.-C."/>
            <person name="Im J.-S."/>
            <person name="Choi J.-G."/>
            <person name="Park H.-J."/>
            <person name="Lee G.-B."/>
            <person name="Lee Y.-G."/>
            <person name="Hong S.-Y."/>
            <person name="Cho K."/>
            <person name="Sohn K.H."/>
        </authorList>
    </citation>
    <scope>NUCLEOTIDE SEQUENCE</scope>
    <source>
        <strain evidence="2">KR_1_A1</strain>
    </source>
</reference>
<dbReference type="AlphaFoldDB" id="A0A833SVB1"/>
<feature type="compositionally biased region" description="Basic and acidic residues" evidence="1">
    <location>
        <begin position="1"/>
        <end position="11"/>
    </location>
</feature>
<sequence length="118" mass="13780">MVGHDCQEHSDVQAAQVQEKRKKNNPWNRSSRKKQYSGRKKPVRTSTKMYNVGKMKAMFLNSFLRLPEEFMRSFLRGARPCFVVKQSLMRNRVNVVVTVVTKRTIEEGEEGEVDYVDP</sequence>
<evidence type="ECO:0000256" key="1">
    <source>
        <dbReference type="SAM" id="MobiDB-lite"/>
    </source>
</evidence>
<comment type="caution">
    <text evidence="2">The sequence shown here is derived from an EMBL/GenBank/DDBJ whole genome shotgun (WGS) entry which is preliminary data.</text>
</comment>
<protein>
    <submittedName>
        <fullName evidence="2">Uncharacterized protein</fullName>
    </submittedName>
</protein>
<dbReference type="Proteomes" id="UP000602510">
    <property type="component" value="Unassembled WGS sequence"/>
</dbReference>
<accession>A0A833SVB1</accession>
<organism evidence="2 3">
    <name type="scientific">Phytophthora infestans</name>
    <name type="common">Potato late blight agent</name>
    <name type="synonym">Botrytis infestans</name>
    <dbReference type="NCBI Taxonomy" id="4787"/>
    <lineage>
        <taxon>Eukaryota</taxon>
        <taxon>Sar</taxon>
        <taxon>Stramenopiles</taxon>
        <taxon>Oomycota</taxon>
        <taxon>Peronosporomycetes</taxon>
        <taxon>Peronosporales</taxon>
        <taxon>Peronosporaceae</taxon>
        <taxon>Phytophthora</taxon>
    </lineage>
</organism>
<feature type="compositionally biased region" description="Basic residues" evidence="1">
    <location>
        <begin position="20"/>
        <end position="43"/>
    </location>
</feature>